<evidence type="ECO:0000256" key="5">
    <source>
        <dbReference type="ARBA" id="ARBA00022970"/>
    </source>
</evidence>
<keyword evidence="5" id="KW-0029">Amino-acid transport</keyword>
<reference evidence="10" key="1">
    <citation type="journal article" date="2015" name="Int. J. Syst. Evol. Microbiol.">
        <title>Rhizobium alvei sp. nov., isolated from a freshwater river.</title>
        <authorList>
            <person name="Sheu S.Y."/>
            <person name="Huang H.W."/>
            <person name="Young C.C."/>
            <person name="Chen W.M."/>
        </authorList>
    </citation>
    <scope>NUCLEOTIDE SEQUENCE</scope>
    <source>
        <strain evidence="10">TNR-22</strain>
    </source>
</reference>
<feature type="transmembrane region" description="Helical" evidence="9">
    <location>
        <begin position="136"/>
        <end position="160"/>
    </location>
</feature>
<comment type="similarity">
    <text evidence="8">Belongs to the binding-protein-dependent transport system permease family. LivHM subfamily.</text>
</comment>
<dbReference type="CDD" id="cd06582">
    <property type="entry name" value="TM_PBP1_LivH_like"/>
    <property type="match status" value="1"/>
</dbReference>
<feature type="transmembrane region" description="Helical" evidence="9">
    <location>
        <begin position="96"/>
        <end position="116"/>
    </location>
</feature>
<evidence type="ECO:0000313" key="10">
    <source>
        <dbReference type="EMBL" id="MDO6962997.1"/>
    </source>
</evidence>
<feature type="transmembrane region" description="Helical" evidence="9">
    <location>
        <begin position="257"/>
        <end position="277"/>
    </location>
</feature>
<dbReference type="EMBL" id="JAUOZU010000002">
    <property type="protein sequence ID" value="MDO6962997.1"/>
    <property type="molecule type" value="Genomic_DNA"/>
</dbReference>
<accession>A0ABT8YH43</accession>
<evidence type="ECO:0000256" key="6">
    <source>
        <dbReference type="ARBA" id="ARBA00022989"/>
    </source>
</evidence>
<evidence type="ECO:0000256" key="4">
    <source>
        <dbReference type="ARBA" id="ARBA00022692"/>
    </source>
</evidence>
<feature type="transmembrane region" description="Helical" evidence="9">
    <location>
        <begin position="230"/>
        <end position="250"/>
    </location>
</feature>
<evidence type="ECO:0000256" key="2">
    <source>
        <dbReference type="ARBA" id="ARBA00022448"/>
    </source>
</evidence>
<feature type="transmembrane region" description="Helical" evidence="9">
    <location>
        <begin position="62"/>
        <end position="84"/>
    </location>
</feature>
<evidence type="ECO:0000256" key="7">
    <source>
        <dbReference type="ARBA" id="ARBA00023136"/>
    </source>
</evidence>
<feature type="transmembrane region" description="Helical" evidence="9">
    <location>
        <begin position="192"/>
        <end position="210"/>
    </location>
</feature>
<sequence length="291" mass="30493">MDTLQLLISGLANGCVYGLIALGFVLIYKATEAVNFAQGDFMMFGAFITLSLTNSGHMGLPFWLAVPMAIAIMALVGFLLEVVVIRRMFGQSQIAVVILTIAIGFVARFLAGVIWGHEPQSLESPFAGMDVRIGGLVLGFDEIATIIVTLLLTGGLYLFFARTRLGVAMQAASQNQLAAYYMGIPVKRVHSMVWALSGAVATVAGILFAAKGSIDPSTGLLGIKASAAAVIGGFGSLPGALLGGLVIGLIEPLSSRYIAAGVSQVMPYLILVLVLILRPHGILSQVKAKKV</sequence>
<evidence type="ECO:0000256" key="9">
    <source>
        <dbReference type="SAM" id="Phobius"/>
    </source>
</evidence>
<comment type="subcellular location">
    <subcellularLocation>
        <location evidence="1">Cell membrane</location>
        <topology evidence="1">Multi-pass membrane protein</topology>
    </subcellularLocation>
</comment>
<evidence type="ECO:0000256" key="1">
    <source>
        <dbReference type="ARBA" id="ARBA00004651"/>
    </source>
</evidence>
<dbReference type="PANTHER" id="PTHR11795">
    <property type="entry name" value="BRANCHED-CHAIN AMINO ACID TRANSPORT SYSTEM PERMEASE PROTEIN LIVH"/>
    <property type="match status" value="1"/>
</dbReference>
<dbReference type="PANTHER" id="PTHR11795:SF451">
    <property type="entry name" value="ABC TRANSPORTER PERMEASE PROTEIN"/>
    <property type="match status" value="1"/>
</dbReference>
<keyword evidence="6 9" id="KW-1133">Transmembrane helix</keyword>
<gene>
    <name evidence="10" type="ORF">Q4481_03450</name>
</gene>
<comment type="caution">
    <text evidence="10">The sequence shown here is derived from an EMBL/GenBank/DDBJ whole genome shotgun (WGS) entry which is preliminary data.</text>
</comment>
<evidence type="ECO:0000256" key="8">
    <source>
        <dbReference type="ARBA" id="ARBA00037998"/>
    </source>
</evidence>
<dbReference type="RefSeq" id="WP_304374885.1">
    <property type="nucleotide sequence ID" value="NZ_JAUOZU010000002.1"/>
</dbReference>
<dbReference type="InterPro" id="IPR052157">
    <property type="entry name" value="BCAA_transport_permease"/>
</dbReference>
<name>A0ABT8YH43_9HYPH</name>
<feature type="transmembrane region" description="Helical" evidence="9">
    <location>
        <begin position="6"/>
        <end position="28"/>
    </location>
</feature>
<dbReference type="Proteomes" id="UP001174932">
    <property type="component" value="Unassembled WGS sequence"/>
</dbReference>
<evidence type="ECO:0000313" key="11">
    <source>
        <dbReference type="Proteomes" id="UP001174932"/>
    </source>
</evidence>
<keyword evidence="3" id="KW-1003">Cell membrane</keyword>
<dbReference type="Pfam" id="PF02653">
    <property type="entry name" value="BPD_transp_2"/>
    <property type="match status" value="1"/>
</dbReference>
<evidence type="ECO:0000256" key="3">
    <source>
        <dbReference type="ARBA" id="ARBA00022475"/>
    </source>
</evidence>
<keyword evidence="11" id="KW-1185">Reference proteome</keyword>
<organism evidence="10 11">
    <name type="scientific">Rhizobium alvei</name>
    <dbReference type="NCBI Taxonomy" id="1132659"/>
    <lineage>
        <taxon>Bacteria</taxon>
        <taxon>Pseudomonadati</taxon>
        <taxon>Pseudomonadota</taxon>
        <taxon>Alphaproteobacteria</taxon>
        <taxon>Hyphomicrobiales</taxon>
        <taxon>Rhizobiaceae</taxon>
        <taxon>Rhizobium/Agrobacterium group</taxon>
        <taxon>Rhizobium</taxon>
    </lineage>
</organism>
<keyword evidence="4 9" id="KW-0812">Transmembrane</keyword>
<reference evidence="10" key="2">
    <citation type="submission" date="2023-07" db="EMBL/GenBank/DDBJ databases">
        <authorList>
            <person name="Shen H."/>
        </authorList>
    </citation>
    <scope>NUCLEOTIDE SEQUENCE</scope>
    <source>
        <strain evidence="10">TNR-22</strain>
    </source>
</reference>
<keyword evidence="2" id="KW-0813">Transport</keyword>
<proteinExistence type="inferred from homology"/>
<dbReference type="InterPro" id="IPR001851">
    <property type="entry name" value="ABC_transp_permease"/>
</dbReference>
<keyword evidence="7 9" id="KW-0472">Membrane</keyword>
<feature type="transmembrane region" description="Helical" evidence="9">
    <location>
        <begin position="40"/>
        <end position="56"/>
    </location>
</feature>
<protein>
    <submittedName>
        <fullName evidence="10">Branched-chain amino acid ABC transporter permease</fullName>
    </submittedName>
</protein>